<evidence type="ECO:0000313" key="4">
    <source>
        <dbReference type="Proteomes" id="UP000050443"/>
    </source>
</evidence>
<dbReference type="GO" id="GO:0003824">
    <property type="term" value="F:catalytic activity"/>
    <property type="evidence" value="ECO:0007669"/>
    <property type="project" value="InterPro"/>
</dbReference>
<dbReference type="Gene3D" id="1.10.1200.10">
    <property type="entry name" value="ACP-like"/>
    <property type="match status" value="1"/>
</dbReference>
<dbReference type="InterPro" id="IPR000873">
    <property type="entry name" value="AMP-dep_synth/lig_dom"/>
</dbReference>
<organism evidence="3 4">
    <name type="scientific">Flavobacterium aquidurense</name>
    <dbReference type="NCBI Taxonomy" id="362413"/>
    <lineage>
        <taxon>Bacteria</taxon>
        <taxon>Pseudomonadati</taxon>
        <taxon>Bacteroidota</taxon>
        <taxon>Flavobacteriia</taxon>
        <taxon>Flavobacteriales</taxon>
        <taxon>Flavobacteriaceae</taxon>
        <taxon>Flavobacterium</taxon>
    </lineage>
</organism>
<dbReference type="Gene3D" id="3.30.300.30">
    <property type="match status" value="1"/>
</dbReference>
<dbReference type="PATRIC" id="fig|362413.3.peg.4025"/>
<dbReference type="GO" id="GO:0031177">
    <property type="term" value="F:phosphopantetheine binding"/>
    <property type="evidence" value="ECO:0007669"/>
    <property type="project" value="TreeGrafter"/>
</dbReference>
<dbReference type="FunFam" id="3.40.50.980:FF:000001">
    <property type="entry name" value="Non-ribosomal peptide synthetase"/>
    <property type="match status" value="1"/>
</dbReference>
<dbReference type="InterPro" id="IPR023213">
    <property type="entry name" value="CAT-like_dom_sf"/>
</dbReference>
<dbReference type="GO" id="GO:0044550">
    <property type="term" value="P:secondary metabolite biosynthetic process"/>
    <property type="evidence" value="ECO:0007669"/>
    <property type="project" value="TreeGrafter"/>
</dbReference>
<dbReference type="InterPro" id="IPR009081">
    <property type="entry name" value="PP-bd_ACP"/>
</dbReference>
<dbReference type="FunFam" id="3.40.50.12780:FF:000012">
    <property type="entry name" value="Non-ribosomal peptide synthetase"/>
    <property type="match status" value="1"/>
</dbReference>
<dbReference type="Gene3D" id="3.40.50.12780">
    <property type="entry name" value="N-terminal domain of ligase-like"/>
    <property type="match status" value="1"/>
</dbReference>
<evidence type="ECO:0000313" key="3">
    <source>
        <dbReference type="EMBL" id="KQB41356.1"/>
    </source>
</evidence>
<comment type="cofactor">
    <cofactor evidence="1">
        <name>pantetheine 4'-phosphate</name>
        <dbReference type="ChEBI" id="CHEBI:47942"/>
    </cofactor>
</comment>
<dbReference type="CDD" id="cd19531">
    <property type="entry name" value="LCL_NRPS-like"/>
    <property type="match status" value="1"/>
</dbReference>
<dbReference type="FunFam" id="3.40.50.980:FF:000002">
    <property type="entry name" value="Enterobactin synthetase component F"/>
    <property type="match status" value="1"/>
</dbReference>
<accession>A0A0N8VN77</accession>
<evidence type="ECO:0000259" key="2">
    <source>
        <dbReference type="PROSITE" id="PS50075"/>
    </source>
</evidence>
<comment type="caution">
    <text evidence="3">The sequence shown here is derived from an EMBL/GenBank/DDBJ whole genome shotgun (WGS) entry which is preliminary data.</text>
</comment>
<dbReference type="Proteomes" id="UP000050443">
    <property type="component" value="Unassembled WGS sequence"/>
</dbReference>
<dbReference type="CDD" id="cd17643">
    <property type="entry name" value="A_NRPS_Cytc1-like"/>
    <property type="match status" value="1"/>
</dbReference>
<dbReference type="Pfam" id="PF00668">
    <property type="entry name" value="Condensation"/>
    <property type="match status" value="2"/>
</dbReference>
<dbReference type="InterPro" id="IPR045851">
    <property type="entry name" value="AMP-bd_C_sf"/>
</dbReference>
<dbReference type="Gene3D" id="3.30.559.10">
    <property type="entry name" value="Chloramphenicol acetyltransferase-like domain"/>
    <property type="match status" value="2"/>
</dbReference>
<dbReference type="Pfam" id="PF00501">
    <property type="entry name" value="AMP-binding"/>
    <property type="match status" value="1"/>
</dbReference>
<dbReference type="EMBL" id="JRLF01000008">
    <property type="protein sequence ID" value="KQB41356.1"/>
    <property type="molecule type" value="Genomic_DNA"/>
</dbReference>
<dbReference type="PANTHER" id="PTHR45527:SF14">
    <property type="entry name" value="PLIPASTATIN SYNTHASE SUBUNIT B"/>
    <property type="match status" value="1"/>
</dbReference>
<protein>
    <submittedName>
        <fullName evidence="3">Nonribosomal peptide synthetase</fullName>
    </submittedName>
</protein>
<dbReference type="SUPFAM" id="SSF47336">
    <property type="entry name" value="ACP-like"/>
    <property type="match status" value="1"/>
</dbReference>
<reference evidence="3 4" key="1">
    <citation type="submission" date="2014-09" db="EMBL/GenBank/DDBJ databases">
        <title>Genome sequence of Flavobacterium aquidurense RC62.</title>
        <authorList>
            <person name="Kim J.F."/>
            <person name="Kwak M.-J."/>
        </authorList>
    </citation>
    <scope>NUCLEOTIDE SEQUENCE [LARGE SCALE GENOMIC DNA]</scope>
    <source>
        <strain evidence="3 4">RC62</strain>
    </source>
</reference>
<dbReference type="InterPro" id="IPR042099">
    <property type="entry name" value="ANL_N_sf"/>
</dbReference>
<feature type="domain" description="Carrier" evidence="2">
    <location>
        <begin position="1027"/>
        <end position="1101"/>
    </location>
</feature>
<dbReference type="STRING" id="362413.RC62_4102"/>
<dbReference type="NCBIfam" id="TIGR01733">
    <property type="entry name" value="AA-adenyl-dom"/>
    <property type="match status" value="1"/>
</dbReference>
<dbReference type="Pfam" id="PF00550">
    <property type="entry name" value="PP-binding"/>
    <property type="match status" value="1"/>
</dbReference>
<dbReference type="PANTHER" id="PTHR45527">
    <property type="entry name" value="NONRIBOSOMAL PEPTIDE SYNTHETASE"/>
    <property type="match status" value="1"/>
</dbReference>
<dbReference type="InterPro" id="IPR001242">
    <property type="entry name" value="Condensation_dom"/>
</dbReference>
<dbReference type="OrthoDB" id="9765680at2"/>
<dbReference type="InterPro" id="IPR010071">
    <property type="entry name" value="AA_adenyl_dom"/>
</dbReference>
<dbReference type="SUPFAM" id="SSF56801">
    <property type="entry name" value="Acetyl-CoA synthetase-like"/>
    <property type="match status" value="1"/>
</dbReference>
<evidence type="ECO:0000256" key="1">
    <source>
        <dbReference type="ARBA" id="ARBA00001957"/>
    </source>
</evidence>
<dbReference type="PROSITE" id="PS50075">
    <property type="entry name" value="CARRIER"/>
    <property type="match status" value="1"/>
</dbReference>
<name>A0A0N8VN77_9FLAO</name>
<proteinExistence type="predicted"/>
<dbReference type="SUPFAM" id="SSF52777">
    <property type="entry name" value="CoA-dependent acyltransferases"/>
    <property type="match status" value="3"/>
</dbReference>
<dbReference type="InterPro" id="IPR036736">
    <property type="entry name" value="ACP-like_sf"/>
</dbReference>
<sequence>MKKEIENLFKDLHNDDIQLVLNKEENIEIISFKNKISSDVLKKIKDNKNEIINFLKNKKECGDSAISLVEKSDSYLASSGQRGIWFASQIKEGSIAHNMPLQKVLNGISDRKLFIQAINCVIDRHEILRTIFKLDDHGILKQIVLDRSELAFKVQIEDLRNNSNYEKMISEAIHLDSNQAFDLENGPLLRISLFQISDETYVFYFNIHHIICDGWSMEILEKEITLYYEALITGNRPSLDEIKIQYKDFATWESKIILDGSLQKHKEYWLSKLSGKLPVLDLLSFKKRPRFKTFNGYSLETNISSDVLVNLRKMAQSEKSSFFIAVLAVVKVLINKYTNEKDIVIGFPISGRQEKVLHNQIGYYAKTLVLRSQIDENDTFLSFFKQLKENTLSAYEYQDYPFDLLVSDLNLQKDLSRNSLYDISVTYNNIASKNETFREEKSDEIKNLGTKRCKCDFEFHFTEVGDDLNLVLNFNNDIYESESVIKFLQHFRQILAEVSLHENKQIKNINYLTEAEKTQLLNGFSDVAANYPKDKTIVDLFEEQAEKTPDNIAVVFQDKTLSYRALNNQANQLGLYLKKEYNIVPDDLIGIKLDRSEQMIVVILGILKSGAAYVPIDINYPEERISYIEKDSKCKVVIGQEELAKFSAKQQELSTANLEKYIEPHHLAYVIYTSGTTGNPKGTLLEHRNVVRLFFTDKPLFDFNENDIWTMFHSYSFDFSVWEMYGALLYGGKLIVVPKEVAQNTPEFLELLYDQSVTILNQTPSAFYNLIDCEKSIKKRDFKLRNIIFGGEALNPFLLFNWHKKYPTAKLINMYGITETTVHVTYKEIGEKEINFEQSNIGKTIPTLSCYILDASKQLVPEGVFGELYVVGAGLARGYLNRPELTLEKFTNNPFIAGERMYKSGDIGRWISGGDIEYKGRQDDQVKIRGHRIELGEIEKALSLEKTIRQSVVIVDKDKNIVAYYISDIVLDKKVLQQNLSALLPDYMLPGYYVQVEEIPLTTNGKVDRSSLPAIQLKDLIKEEYVAPRTKEEKLLVSICSDVLKHDMISIKDSFYNLGGDSIKSIQIITQLKSAGFYLKITDLLHHPVLEDLAKMIKSDVSTIENTGDNTLQNAVAGEIKINQQSELSFNQRVYTKLDFSQVVLKFKVSEFQENNFENEFRDLISRFPSLCMRYELEDNKLVQRFILAKDQKIKFTILNNNDEDEISKQIVSNYNKAYDILNEELIRVNLLVDANTGTAEVYLCIHHSLLDDYSTKIVHKELTDYFENHINLPGVAYVHYFKFIEWQKNFLASADGRREKEYWTNTLNTGFLYDHASSIEKNNHPVSQKIRITGARFDEITALSKKMNLPVNALCNGLYQFLLTKAAIEFKDLFTILVTCREAVIPGINLELLPGVINNGLPVPYKKLKGHYDFNQDYIFSAYENYLEARLHQLTPYEIIREEVQHNLQKDIDQNVVGSYNFLLDENYVKETGTNEVKVTAEHYKTLSNTVSMKAILFKNALEIEILCSNDIYEKKKNEISLDSGLKALLELVTEKIAIY</sequence>
<dbReference type="Gene3D" id="3.30.559.30">
    <property type="entry name" value="Nonribosomal peptide synthetase, condensation domain"/>
    <property type="match status" value="2"/>
</dbReference>
<dbReference type="PROSITE" id="PS00455">
    <property type="entry name" value="AMP_BINDING"/>
    <property type="match status" value="1"/>
</dbReference>
<dbReference type="InterPro" id="IPR020845">
    <property type="entry name" value="AMP-binding_CS"/>
</dbReference>
<gene>
    <name evidence="3" type="ORF">RC62_4102</name>
</gene>
<dbReference type="RefSeq" id="WP_055093495.1">
    <property type="nucleotide sequence ID" value="NZ_JRLF01000008.1"/>
</dbReference>
<dbReference type="GO" id="GO:0043041">
    <property type="term" value="P:amino acid activation for nonribosomal peptide biosynthetic process"/>
    <property type="evidence" value="ECO:0007669"/>
    <property type="project" value="TreeGrafter"/>
</dbReference>
<dbReference type="GO" id="GO:0005829">
    <property type="term" value="C:cytosol"/>
    <property type="evidence" value="ECO:0007669"/>
    <property type="project" value="TreeGrafter"/>
</dbReference>